<sequence length="789" mass="85124">MQVSKSPKRYDTSHTIIYDESSQAAAIDAKVLLHRLRGGDEANDESAVEEDDNDSSNDVSATSPSEPITVAVDDSVVETDNEEADEDDFADDINIVEAVNIQEEGSVEEVEGKIIDDETNNFEDNAAVLATEEVEETTTATASDEADMEENENDHYEETVELVEEEASDDEQDIETEGSASEPSISDTMANTTPASVSESNTDNDYDDDNDAYDDTDSTDEETATTTTTTTTSPPDTYEVQSNELRTSASYKRAMAKTHHDNGNLKDASIAFREAAMLLDEAMEALSQSSSINDNDTKEEEEGNIAVERATCRLHEALCLLKDGRPGDCVEACTDVLEDDVTVVPLDNQSENGDDGADDDASEQPTQAAVVKIIPATTTTGASNKPAIPAQIRARAHHRRAKARLALGDLDGALEDARSAAFMGDRNAVQFYGRLMREGSATTTGAELSSSPSSPMGMGGGSNPFLDGMLGGMGGNTNPFMPSPGAGSSSDFSSSLLSSLLTGSSGSGSGGGGNPFGLMGELLSPPEESTGSSKRRRGKAKKDSLAKSVLKNIMKRIEDEETQETICGYLQSTNKQQIMQFSTMAGVPIKEETAQRLSGLANGITPKGIRKGVRRVKRGLKVVKTGRKILKVIDKYKPVIIVAVLLYWVRSAILEPYPISKKKKLAQQAALGLLITPTHKSALTNVRGALSKVFMSPAEADAGIVEDDSSSSGIEEELEKLQHQLTLIEAIEERNKAQIYSFIDEEDQWNSMEEWEQELLSSKEALTQRMEQMTEELVLMFMGEKAKNG</sequence>
<keyword evidence="4" id="KW-1185">Reference proteome</keyword>
<feature type="region of interest" description="Disordered" evidence="2">
    <location>
        <begin position="38"/>
        <end position="89"/>
    </location>
</feature>
<dbReference type="InterPro" id="IPR011990">
    <property type="entry name" value="TPR-like_helical_dom_sf"/>
</dbReference>
<gene>
    <name evidence="3" type="ORF">QTG54_006915</name>
</gene>
<protein>
    <submittedName>
        <fullName evidence="3">Uncharacterized protein</fullName>
    </submittedName>
</protein>
<feature type="region of interest" description="Disordered" evidence="2">
    <location>
        <begin position="127"/>
        <end position="243"/>
    </location>
</feature>
<feature type="compositionally biased region" description="Acidic residues" evidence="2">
    <location>
        <begin position="159"/>
        <end position="176"/>
    </location>
</feature>
<feature type="region of interest" description="Disordered" evidence="2">
    <location>
        <begin position="441"/>
        <end position="545"/>
    </location>
</feature>
<dbReference type="SUPFAM" id="SSF48452">
    <property type="entry name" value="TPR-like"/>
    <property type="match status" value="1"/>
</dbReference>
<feature type="compositionally biased region" description="Acidic residues" evidence="2">
    <location>
        <begin position="41"/>
        <end position="55"/>
    </location>
</feature>
<feature type="coiled-coil region" evidence="1">
    <location>
        <begin position="714"/>
        <end position="776"/>
    </location>
</feature>
<dbReference type="Proteomes" id="UP001224775">
    <property type="component" value="Unassembled WGS sequence"/>
</dbReference>
<evidence type="ECO:0000256" key="2">
    <source>
        <dbReference type="SAM" id="MobiDB-lite"/>
    </source>
</evidence>
<feature type="compositionally biased region" description="Acidic residues" evidence="2">
    <location>
        <begin position="75"/>
        <end position="89"/>
    </location>
</feature>
<dbReference type="EMBL" id="JATAAI010000011">
    <property type="protein sequence ID" value="KAK1742350.1"/>
    <property type="molecule type" value="Genomic_DNA"/>
</dbReference>
<accession>A0AAD9DE32</accession>
<feature type="region of interest" description="Disordered" evidence="2">
    <location>
        <begin position="346"/>
        <end position="365"/>
    </location>
</feature>
<evidence type="ECO:0000256" key="1">
    <source>
        <dbReference type="SAM" id="Coils"/>
    </source>
</evidence>
<evidence type="ECO:0000313" key="4">
    <source>
        <dbReference type="Proteomes" id="UP001224775"/>
    </source>
</evidence>
<feature type="compositionally biased region" description="Low complexity" evidence="2">
    <location>
        <begin position="224"/>
        <end position="237"/>
    </location>
</feature>
<dbReference type="AlphaFoldDB" id="A0AAD9DE32"/>
<feature type="compositionally biased region" description="Low complexity" evidence="2">
    <location>
        <begin position="483"/>
        <end position="504"/>
    </location>
</feature>
<feature type="compositionally biased region" description="Acidic residues" evidence="2">
    <location>
        <begin position="202"/>
        <end position="223"/>
    </location>
</feature>
<feature type="compositionally biased region" description="Low complexity" evidence="2">
    <location>
        <begin position="127"/>
        <end position="143"/>
    </location>
</feature>
<organism evidence="3 4">
    <name type="scientific">Skeletonema marinoi</name>
    <dbReference type="NCBI Taxonomy" id="267567"/>
    <lineage>
        <taxon>Eukaryota</taxon>
        <taxon>Sar</taxon>
        <taxon>Stramenopiles</taxon>
        <taxon>Ochrophyta</taxon>
        <taxon>Bacillariophyta</taxon>
        <taxon>Coscinodiscophyceae</taxon>
        <taxon>Thalassiosirophycidae</taxon>
        <taxon>Thalassiosirales</taxon>
        <taxon>Skeletonemataceae</taxon>
        <taxon>Skeletonema</taxon>
        <taxon>Skeletonema marinoi-dohrnii complex</taxon>
    </lineage>
</organism>
<keyword evidence="1" id="KW-0175">Coiled coil</keyword>
<feature type="compositionally biased region" description="Acidic residues" evidence="2">
    <location>
        <begin position="352"/>
        <end position="362"/>
    </location>
</feature>
<name>A0AAD9DE32_9STRA</name>
<comment type="caution">
    <text evidence="3">The sequence shown here is derived from an EMBL/GenBank/DDBJ whole genome shotgun (WGS) entry which is preliminary data.</text>
</comment>
<dbReference type="Gene3D" id="1.25.40.10">
    <property type="entry name" value="Tetratricopeptide repeat domain"/>
    <property type="match status" value="1"/>
</dbReference>
<evidence type="ECO:0000313" key="3">
    <source>
        <dbReference type="EMBL" id="KAK1742350.1"/>
    </source>
</evidence>
<feature type="compositionally biased region" description="Polar residues" evidence="2">
    <location>
        <begin position="178"/>
        <end position="201"/>
    </location>
</feature>
<reference evidence="3" key="1">
    <citation type="submission" date="2023-06" db="EMBL/GenBank/DDBJ databases">
        <title>Survivors Of The Sea: Transcriptome response of Skeletonema marinoi to long-term dormancy.</title>
        <authorList>
            <person name="Pinder M.I.M."/>
            <person name="Kourtchenko O."/>
            <person name="Robertson E.K."/>
            <person name="Larsson T."/>
            <person name="Maumus F."/>
            <person name="Osuna-Cruz C.M."/>
            <person name="Vancaester E."/>
            <person name="Stenow R."/>
            <person name="Vandepoele K."/>
            <person name="Ploug H."/>
            <person name="Bruchert V."/>
            <person name="Godhe A."/>
            <person name="Topel M."/>
        </authorList>
    </citation>
    <scope>NUCLEOTIDE SEQUENCE</scope>
    <source>
        <strain evidence="3">R05AC</strain>
    </source>
</reference>
<proteinExistence type="predicted"/>
<feature type="compositionally biased region" description="Gly residues" evidence="2">
    <location>
        <begin position="505"/>
        <end position="515"/>
    </location>
</feature>